<dbReference type="CDD" id="cd00067">
    <property type="entry name" value="GAL4"/>
    <property type="match status" value="1"/>
</dbReference>
<dbReference type="InterPro" id="IPR050613">
    <property type="entry name" value="Sec_Metabolite_Reg"/>
</dbReference>
<dbReference type="GO" id="GO:0003677">
    <property type="term" value="F:DNA binding"/>
    <property type="evidence" value="ECO:0007669"/>
    <property type="project" value="InterPro"/>
</dbReference>
<keyword evidence="2" id="KW-0479">Metal-binding</keyword>
<comment type="subcellular location">
    <subcellularLocation>
        <location evidence="1">Nucleus</location>
    </subcellularLocation>
</comment>
<evidence type="ECO:0000259" key="5">
    <source>
        <dbReference type="PROSITE" id="PS50048"/>
    </source>
</evidence>
<name>A0A9P8UTJ0_9PEZI</name>
<evidence type="ECO:0000256" key="4">
    <source>
        <dbReference type="SAM" id="MobiDB-lite"/>
    </source>
</evidence>
<dbReference type="InterPro" id="IPR007219">
    <property type="entry name" value="XnlR_reg_dom"/>
</dbReference>
<dbReference type="Gene3D" id="4.10.240.10">
    <property type="entry name" value="Zn(2)-C6 fungal-type DNA-binding domain"/>
    <property type="match status" value="1"/>
</dbReference>
<dbReference type="SMART" id="SM00066">
    <property type="entry name" value="GAL4"/>
    <property type="match status" value="1"/>
</dbReference>
<dbReference type="SUPFAM" id="SSF57701">
    <property type="entry name" value="Zn2/Cys6 DNA-binding domain"/>
    <property type="match status" value="1"/>
</dbReference>
<dbReference type="GO" id="GO:0008270">
    <property type="term" value="F:zinc ion binding"/>
    <property type="evidence" value="ECO:0007669"/>
    <property type="project" value="InterPro"/>
</dbReference>
<dbReference type="EMBL" id="JAGPXC010000002">
    <property type="protein sequence ID" value="KAH6657802.1"/>
    <property type="molecule type" value="Genomic_DNA"/>
</dbReference>
<dbReference type="PROSITE" id="PS50048">
    <property type="entry name" value="ZN2_CY6_FUNGAL_2"/>
    <property type="match status" value="1"/>
</dbReference>
<gene>
    <name evidence="6" type="ORF">BKA67DRAFT_656044</name>
</gene>
<feature type="compositionally biased region" description="Polar residues" evidence="4">
    <location>
        <begin position="14"/>
        <end position="29"/>
    </location>
</feature>
<dbReference type="PROSITE" id="PS00463">
    <property type="entry name" value="ZN2_CY6_FUNGAL_1"/>
    <property type="match status" value="1"/>
</dbReference>
<dbReference type="InterPro" id="IPR036864">
    <property type="entry name" value="Zn2-C6_fun-type_DNA-bd_sf"/>
</dbReference>
<dbReference type="GO" id="GO:0005634">
    <property type="term" value="C:nucleus"/>
    <property type="evidence" value="ECO:0007669"/>
    <property type="project" value="UniProtKB-SubCell"/>
</dbReference>
<reference evidence="6" key="1">
    <citation type="journal article" date="2021" name="Nat. Commun.">
        <title>Genetic determinants of endophytism in the Arabidopsis root mycobiome.</title>
        <authorList>
            <person name="Mesny F."/>
            <person name="Miyauchi S."/>
            <person name="Thiergart T."/>
            <person name="Pickel B."/>
            <person name="Atanasova L."/>
            <person name="Karlsson M."/>
            <person name="Huettel B."/>
            <person name="Barry K.W."/>
            <person name="Haridas S."/>
            <person name="Chen C."/>
            <person name="Bauer D."/>
            <person name="Andreopoulos W."/>
            <person name="Pangilinan J."/>
            <person name="LaButti K."/>
            <person name="Riley R."/>
            <person name="Lipzen A."/>
            <person name="Clum A."/>
            <person name="Drula E."/>
            <person name="Henrissat B."/>
            <person name="Kohler A."/>
            <person name="Grigoriev I.V."/>
            <person name="Martin F.M."/>
            <person name="Hacquard S."/>
        </authorList>
    </citation>
    <scope>NUCLEOTIDE SEQUENCE</scope>
    <source>
        <strain evidence="6">MPI-SDFR-AT-0073</strain>
    </source>
</reference>
<feature type="region of interest" description="Disordered" evidence="4">
    <location>
        <begin position="1"/>
        <end position="43"/>
    </location>
</feature>
<evidence type="ECO:0000313" key="7">
    <source>
        <dbReference type="Proteomes" id="UP000758603"/>
    </source>
</evidence>
<dbReference type="AlphaFoldDB" id="A0A9P8UTJ0"/>
<accession>A0A9P8UTJ0</accession>
<sequence length="698" mass="77584">MNSELGVATDCGPSDTSASGADTETQPSQEPAPHTQRRRSQVKRSCSLCHRRKIRCDKQEPCAQCIRGGHTCFYPLPVPPTRRVRKTTIADVASRISDLEKTLVAVSGEVSAAATDAATSTPMSEGRFAGPLASRSVLSKRAITAPLHRTEKSSGEEILVHKGSSNQYYFNEVLISRVIDEENDIQSVLTTPRSEASQPTMPSPFNPMGILSSPCFDQPISAFHPPKQVAMQLWKIFVDYIDMTIKVLHIPTDEILVYTAIDNPEAASAEVLALCYAVYCISVLAVDENEVQSTLSEDKISSLKRFKLGFEQSLARADFLDNPTVTLLKALSIYLVALRVNNPGRGIWALNGLAIRISQSIGLHRDGQKLGLSPFESEMRRRLWWHFLSRDGRASEDYGIQTTTGLSPLSDARLPLNIHDDDLYPEMDELPPERKGFTRMVFPLAGIEHMRAWAQLSNIAASSPGPHTEEARLGFIEPVKERIGQYLQACNPVIPQQRVVLNVSSLLMRKLDIVTKHQWRTLQEPGARKNLATEVDLAEAVDFIEDSLKIRLDELTMPYHRWCIHSFPQYHMLLYILWHLCVRPEGPSVERAWAAVNTTFDQVQTQQLGLGIGSKWPVLQALKAKATAIRLKANGVGEAEQATAYLAADETNVNGLDSAHGVSGEGMDWNSDIQPLPDWDMLIQDFDLVSHDFTDYLP</sequence>
<dbReference type="PANTHER" id="PTHR31001">
    <property type="entry name" value="UNCHARACTERIZED TRANSCRIPTIONAL REGULATORY PROTEIN"/>
    <property type="match status" value="1"/>
</dbReference>
<dbReference type="OrthoDB" id="435881at2759"/>
<evidence type="ECO:0000256" key="2">
    <source>
        <dbReference type="ARBA" id="ARBA00022723"/>
    </source>
</evidence>
<proteinExistence type="predicted"/>
<dbReference type="Pfam" id="PF00172">
    <property type="entry name" value="Zn_clus"/>
    <property type="match status" value="1"/>
</dbReference>
<comment type="caution">
    <text evidence="6">The sequence shown here is derived from an EMBL/GenBank/DDBJ whole genome shotgun (WGS) entry which is preliminary data.</text>
</comment>
<dbReference type="CDD" id="cd12148">
    <property type="entry name" value="fungal_TF_MHR"/>
    <property type="match status" value="1"/>
</dbReference>
<evidence type="ECO:0000313" key="6">
    <source>
        <dbReference type="EMBL" id="KAH6657802.1"/>
    </source>
</evidence>
<dbReference type="RefSeq" id="XP_045962036.1">
    <property type="nucleotide sequence ID" value="XM_046106873.1"/>
</dbReference>
<feature type="domain" description="Zn(2)-C6 fungal-type" evidence="5">
    <location>
        <begin position="45"/>
        <end position="74"/>
    </location>
</feature>
<organism evidence="6 7">
    <name type="scientific">Truncatella angustata</name>
    <dbReference type="NCBI Taxonomy" id="152316"/>
    <lineage>
        <taxon>Eukaryota</taxon>
        <taxon>Fungi</taxon>
        <taxon>Dikarya</taxon>
        <taxon>Ascomycota</taxon>
        <taxon>Pezizomycotina</taxon>
        <taxon>Sordariomycetes</taxon>
        <taxon>Xylariomycetidae</taxon>
        <taxon>Amphisphaeriales</taxon>
        <taxon>Sporocadaceae</taxon>
        <taxon>Truncatella</taxon>
    </lineage>
</organism>
<dbReference type="Proteomes" id="UP000758603">
    <property type="component" value="Unassembled WGS sequence"/>
</dbReference>
<keyword evidence="7" id="KW-1185">Reference proteome</keyword>
<protein>
    <submittedName>
        <fullName evidence="6">Fungal-specific transcription factor</fullName>
    </submittedName>
</protein>
<dbReference type="Pfam" id="PF04082">
    <property type="entry name" value="Fungal_trans"/>
    <property type="match status" value="1"/>
</dbReference>
<dbReference type="GeneID" id="70135764"/>
<dbReference type="GO" id="GO:0006351">
    <property type="term" value="P:DNA-templated transcription"/>
    <property type="evidence" value="ECO:0007669"/>
    <property type="project" value="InterPro"/>
</dbReference>
<dbReference type="InterPro" id="IPR001138">
    <property type="entry name" value="Zn2Cys6_DnaBD"/>
</dbReference>
<evidence type="ECO:0000256" key="1">
    <source>
        <dbReference type="ARBA" id="ARBA00004123"/>
    </source>
</evidence>
<dbReference type="GO" id="GO:0000981">
    <property type="term" value="F:DNA-binding transcription factor activity, RNA polymerase II-specific"/>
    <property type="evidence" value="ECO:0007669"/>
    <property type="project" value="InterPro"/>
</dbReference>
<dbReference type="SMART" id="SM00906">
    <property type="entry name" value="Fungal_trans"/>
    <property type="match status" value="1"/>
</dbReference>
<evidence type="ECO:0000256" key="3">
    <source>
        <dbReference type="ARBA" id="ARBA00023242"/>
    </source>
</evidence>
<dbReference type="PANTHER" id="PTHR31001:SF57">
    <property type="entry name" value="ZN(II)2CYS6 TRANSCRIPTION FACTOR (EUROFUNG)"/>
    <property type="match status" value="1"/>
</dbReference>
<keyword evidence="3" id="KW-0539">Nucleus</keyword>